<evidence type="ECO:0000256" key="1">
    <source>
        <dbReference type="SAM" id="MobiDB-lite"/>
    </source>
</evidence>
<feature type="compositionally biased region" description="Polar residues" evidence="1">
    <location>
        <begin position="100"/>
        <end position="117"/>
    </location>
</feature>
<feature type="domain" description="Anillin homology" evidence="2">
    <location>
        <begin position="187"/>
        <end position="308"/>
    </location>
</feature>
<proteinExistence type="predicted"/>
<feature type="region of interest" description="Disordered" evidence="1">
    <location>
        <begin position="630"/>
        <end position="691"/>
    </location>
</feature>
<gene>
    <name evidence="3" type="ORF">D915_000549</name>
</gene>
<dbReference type="AlphaFoldDB" id="A0A4E0RY49"/>
<evidence type="ECO:0000313" key="3">
    <source>
        <dbReference type="EMBL" id="THD28608.1"/>
    </source>
</evidence>
<dbReference type="InterPro" id="IPR051364">
    <property type="entry name" value="Cytokinesis/Rho-signaling"/>
</dbReference>
<dbReference type="EMBL" id="JXXN02000112">
    <property type="protein sequence ID" value="THD28608.1"/>
    <property type="molecule type" value="Genomic_DNA"/>
</dbReference>
<dbReference type="GO" id="GO:0000915">
    <property type="term" value="P:actomyosin contractile ring assembly"/>
    <property type="evidence" value="ECO:0007669"/>
    <property type="project" value="TreeGrafter"/>
</dbReference>
<dbReference type="Proteomes" id="UP000230066">
    <property type="component" value="Unassembled WGS sequence"/>
</dbReference>
<feature type="region of interest" description="Disordered" evidence="1">
    <location>
        <begin position="98"/>
        <end position="120"/>
    </location>
</feature>
<dbReference type="PANTHER" id="PTHR21538">
    <property type="entry name" value="ANILLIN/RHOTEKIN RTKN"/>
    <property type="match status" value="1"/>
</dbReference>
<accession>A0A4E0RY49</accession>
<evidence type="ECO:0000259" key="2">
    <source>
        <dbReference type="Pfam" id="PF08174"/>
    </source>
</evidence>
<protein>
    <recommendedName>
        <fullName evidence="2">Anillin homology domain-containing protein</fullName>
    </recommendedName>
</protein>
<dbReference type="GO" id="GO:0031106">
    <property type="term" value="P:septin ring organization"/>
    <property type="evidence" value="ECO:0007669"/>
    <property type="project" value="TreeGrafter"/>
</dbReference>
<dbReference type="PANTHER" id="PTHR21538:SF24">
    <property type="entry name" value="PH DOMAIN-CONTAINING PROTEIN"/>
    <property type="match status" value="1"/>
</dbReference>
<evidence type="ECO:0000313" key="4">
    <source>
        <dbReference type="Proteomes" id="UP000230066"/>
    </source>
</evidence>
<dbReference type="Pfam" id="PF08174">
    <property type="entry name" value="Anillin"/>
    <property type="match status" value="1"/>
</dbReference>
<name>A0A4E0RY49_FASHE</name>
<comment type="caution">
    <text evidence="3">The sequence shown here is derived from an EMBL/GenBank/DDBJ whole genome shotgun (WGS) entry which is preliminary data.</text>
</comment>
<sequence>MSRLHHRVGRTKRSDKSILHPSRDSVVLPAVPGWARVGANPELQQELERCLKLRDGASRIVLLAQNRLQQLDALKTLFVTNEQVLLCLQRVQREKVEDALSTNQSPDSSASGGNSRSEPVVVRSRHHAQVGLAKLCLSDIRIPLLWRDGPLGVNMQILLQRLFPQSQSLLGTASLLTGAGDSADRTGSGEQCEGGHAVFCLARLGHTVRETRLIFDIRPGTSDVEFDDRLTFDNVTEDFRLVFEIYAYPPSISARAASVFSRCRTLLLDNTRRNLDVLDSAQATGKGSLNFSNFFELIGRSVVTLNDLQNHIRAHALATGPHLLLSSQTLNPPATCLLSTPVSPGSPDDDLKVNGSEANSLTTASDCVTDEALRLNGGQITAPDVWMGTNFSGRGLPLFGSVCFRLVAQPHSAQKPLHTGWLWIRKLTASPAQSPARLYWCELLDRHLWAYSVVEVSRRDLSRISEAQMAEDEFVMTEASTESQSNRFVHRLAENVEIDDQTDSQSRITLNSNSKEHSQLPLDNCPVVDPLLESERIGEPVETPVQQPIWSAPQMAMPSPFQFDLPPPSRAPHRRTTVSSQLNGTLAAVANGSSRVLRLVLAITPKTLFLDPSPTLRPISVCLSDDVDVHSMQSESDSPENQSPPHPQLPSSMHYHSTSTSTRHSLLSPVDSTQPLPIPATKRPINSPKATRKMRIIKAQARSRSLSNVKLLSSVAVTSELDPMMQTPTGPGLAMTLPMRRSTRPTLEDNLPWFNSPSKYRLHSNEPSSPLPDLMLDNMISTRRLSSSMDLICPVTKSKLFHSKGALAETLPRPHRKKHRDVALNRLSRSLDTICTNQRFLGFTQIGMRTVDTEDTRSLSDAGSVVSEPVPDPPVVECSAAELSQSSTKQLALFTFRIATTSRVLGTTGTLISSPLDEELIPERFTVGCCVKSSEVFEFGVSKPGLQDALKSTVDNTSVSLESDDSALFANAKGTEHWLTMFQAHVAEQSTWGPDAFSKTVRIPEVHSTARDAGTRRSLAFF</sequence>
<feature type="compositionally biased region" description="Low complexity" evidence="1">
    <location>
        <begin position="651"/>
        <end position="668"/>
    </location>
</feature>
<organism evidence="3 4">
    <name type="scientific">Fasciola hepatica</name>
    <name type="common">Liver fluke</name>
    <dbReference type="NCBI Taxonomy" id="6192"/>
    <lineage>
        <taxon>Eukaryota</taxon>
        <taxon>Metazoa</taxon>
        <taxon>Spiralia</taxon>
        <taxon>Lophotrochozoa</taxon>
        <taxon>Platyhelminthes</taxon>
        <taxon>Trematoda</taxon>
        <taxon>Digenea</taxon>
        <taxon>Plagiorchiida</taxon>
        <taxon>Echinostomata</taxon>
        <taxon>Echinostomatoidea</taxon>
        <taxon>Fasciolidae</taxon>
        <taxon>Fasciola</taxon>
    </lineage>
</organism>
<dbReference type="GO" id="GO:0005826">
    <property type="term" value="C:actomyosin contractile ring"/>
    <property type="evidence" value="ECO:0007669"/>
    <property type="project" value="TreeGrafter"/>
</dbReference>
<feature type="compositionally biased region" description="Polar residues" evidence="1">
    <location>
        <begin position="631"/>
        <end position="641"/>
    </location>
</feature>
<dbReference type="InterPro" id="IPR012966">
    <property type="entry name" value="AHD"/>
</dbReference>
<dbReference type="GO" id="GO:0000281">
    <property type="term" value="P:mitotic cytokinesis"/>
    <property type="evidence" value="ECO:0007669"/>
    <property type="project" value="TreeGrafter"/>
</dbReference>
<keyword evidence="4" id="KW-1185">Reference proteome</keyword>
<reference evidence="3" key="1">
    <citation type="submission" date="2019-03" db="EMBL/GenBank/DDBJ databases">
        <title>Improved annotation for the trematode Fasciola hepatica.</title>
        <authorList>
            <person name="Choi Y.-J."/>
            <person name="Martin J."/>
            <person name="Mitreva M."/>
        </authorList>
    </citation>
    <scope>NUCLEOTIDE SEQUENCE [LARGE SCALE GENOMIC DNA]</scope>
</reference>